<name>A0A1R1AU73_PAELA</name>
<dbReference type="RefSeq" id="WP_076325543.1">
    <property type="nucleotide sequence ID" value="NZ_MRTF01000011.1"/>
</dbReference>
<dbReference type="Proteomes" id="UP000187074">
    <property type="component" value="Unassembled WGS sequence"/>
</dbReference>
<comment type="caution">
    <text evidence="1">The sequence shown here is derived from an EMBL/GenBank/DDBJ whole genome shotgun (WGS) entry which is preliminary data.</text>
</comment>
<dbReference type="EMBL" id="MRTF01000011">
    <property type="protein sequence ID" value="OME89127.1"/>
    <property type="molecule type" value="Genomic_DNA"/>
</dbReference>
<organism evidence="1 2">
    <name type="scientific">Paenibacillus lautus</name>
    <name type="common">Bacillus lautus</name>
    <dbReference type="NCBI Taxonomy" id="1401"/>
    <lineage>
        <taxon>Bacteria</taxon>
        <taxon>Bacillati</taxon>
        <taxon>Bacillota</taxon>
        <taxon>Bacilli</taxon>
        <taxon>Bacillales</taxon>
        <taxon>Paenibacillaceae</taxon>
        <taxon>Paenibacillus</taxon>
    </lineage>
</organism>
<sequence>MNVIVDDEDGVPTIRRGQGVHFLHGSRPEQSQEVTPGKAGMIEKAINGVLAGKGVIFAALQQTKLVLLMKQQHENELKQSGWVEAKSFAKSGLLQKFHDVQFLKTSFTSFGS</sequence>
<proteinExistence type="predicted"/>
<accession>A0A1R1AU73</accession>
<evidence type="ECO:0000313" key="2">
    <source>
        <dbReference type="Proteomes" id="UP000187074"/>
    </source>
</evidence>
<protein>
    <submittedName>
        <fullName evidence="1">Uncharacterized protein</fullName>
    </submittedName>
</protein>
<dbReference type="STRING" id="1401.BK123_27535"/>
<reference evidence="1 2" key="1">
    <citation type="submission" date="2016-11" db="EMBL/GenBank/DDBJ databases">
        <title>Paenibacillus species isolates.</title>
        <authorList>
            <person name="Beno S.M."/>
        </authorList>
    </citation>
    <scope>NUCLEOTIDE SEQUENCE [LARGE SCALE GENOMIC DNA]</scope>
    <source>
        <strain evidence="1 2">FSL F4-0100</strain>
    </source>
</reference>
<evidence type="ECO:0000313" key="1">
    <source>
        <dbReference type="EMBL" id="OME89127.1"/>
    </source>
</evidence>
<dbReference type="AlphaFoldDB" id="A0A1R1AU73"/>
<gene>
    <name evidence="1" type="ORF">BK123_27535</name>
</gene>